<accession>A0A2T1GHW1</accession>
<organism evidence="2 3">
    <name type="scientific">Chamaesiphon polymorphus CCALA 037</name>
    <dbReference type="NCBI Taxonomy" id="2107692"/>
    <lineage>
        <taxon>Bacteria</taxon>
        <taxon>Bacillati</taxon>
        <taxon>Cyanobacteriota</taxon>
        <taxon>Cyanophyceae</taxon>
        <taxon>Gomontiellales</taxon>
        <taxon>Chamaesiphonaceae</taxon>
        <taxon>Chamaesiphon</taxon>
    </lineage>
</organism>
<dbReference type="GO" id="GO:0030170">
    <property type="term" value="F:pyridoxal phosphate binding"/>
    <property type="evidence" value="ECO:0007669"/>
    <property type="project" value="TreeGrafter"/>
</dbReference>
<dbReference type="EMBL" id="PVWO01000083">
    <property type="protein sequence ID" value="PSB57287.1"/>
    <property type="molecule type" value="Genomic_DNA"/>
</dbReference>
<reference evidence="2 3" key="1">
    <citation type="submission" date="2018-03" db="EMBL/GenBank/DDBJ databases">
        <title>The ancient ancestry and fast evolution of plastids.</title>
        <authorList>
            <person name="Moore K.R."/>
            <person name="Magnabosco C."/>
            <person name="Momper L."/>
            <person name="Gold D.A."/>
            <person name="Bosak T."/>
            <person name="Fournier G.P."/>
        </authorList>
    </citation>
    <scope>NUCLEOTIDE SEQUENCE [LARGE SCALE GENOMIC DNA]</scope>
    <source>
        <strain evidence="2 3">CCALA 037</strain>
    </source>
</reference>
<keyword evidence="3" id="KW-1185">Reference proteome</keyword>
<proteinExistence type="inferred from homology"/>
<dbReference type="Gene3D" id="3.40.640.10">
    <property type="entry name" value="Type I PLP-dependent aspartate aminotransferase-like (Major domain)"/>
    <property type="match status" value="1"/>
</dbReference>
<protein>
    <submittedName>
        <fullName evidence="2">Cell wall biogenesis protein</fullName>
    </submittedName>
</protein>
<evidence type="ECO:0000313" key="3">
    <source>
        <dbReference type="Proteomes" id="UP000238937"/>
    </source>
</evidence>
<dbReference type="PANTHER" id="PTHR30244:SF34">
    <property type="entry name" value="DTDP-4-AMINO-4,6-DIDEOXYGALACTOSE TRANSAMINASE"/>
    <property type="match status" value="1"/>
</dbReference>
<dbReference type="InterPro" id="IPR000653">
    <property type="entry name" value="DegT/StrS_aminotransferase"/>
</dbReference>
<dbReference type="InterPro" id="IPR015424">
    <property type="entry name" value="PyrdxlP-dep_Trfase"/>
</dbReference>
<dbReference type="OrthoDB" id="441150at2"/>
<dbReference type="Gene3D" id="3.90.1150.10">
    <property type="entry name" value="Aspartate Aminotransferase, domain 1"/>
    <property type="match status" value="1"/>
</dbReference>
<dbReference type="GO" id="GO:0000271">
    <property type="term" value="P:polysaccharide biosynthetic process"/>
    <property type="evidence" value="ECO:0007669"/>
    <property type="project" value="TreeGrafter"/>
</dbReference>
<name>A0A2T1GHW1_9CYAN</name>
<dbReference type="InterPro" id="IPR015422">
    <property type="entry name" value="PyrdxlP-dep_Trfase_small"/>
</dbReference>
<keyword evidence="1" id="KW-0663">Pyridoxal phosphate</keyword>
<dbReference type="PANTHER" id="PTHR30244">
    <property type="entry name" value="TRANSAMINASE"/>
    <property type="match status" value="1"/>
</dbReference>
<dbReference type="Proteomes" id="UP000238937">
    <property type="component" value="Unassembled WGS sequence"/>
</dbReference>
<sequence length="412" mass="46277">MKVYPRLELDITFKDLSFSLLSRFLFVDRKTIIASIQSYWHTSKEILVSLCVRTSFDLLLQSLKLPAGSEIMMSAVNITHMEEIVKQHDCIPLSIDIDLPTLAPSVELLERSISPQSRILVIAHLFGSIVDLAPYVDLCKSNNILLVEDCAQAFDGWRYLGHPDADLSLFSFGPIKSCTALGGAVTLVRDKDLAQKMQNIESHYPLKSELWFANRTLKYLCLKFLSIPQIFGILLACLKCLNIDLDSSIGSLTRGFSSGDIQSQLRYRPPTGMLRLLQRRFEYLDLSRFDRRQQAARNFLNLLDRSNLHPGNKATQHSYWVVPIMTENPQLLMHRLRASGFDPTMGATSLKPIGSGTSQAERLINSVLYLPISPALPATEIYRLARSISVAENGKIENASTDSACDEIDRLI</sequence>
<dbReference type="GO" id="GO:0008483">
    <property type="term" value="F:transaminase activity"/>
    <property type="evidence" value="ECO:0007669"/>
    <property type="project" value="TreeGrafter"/>
</dbReference>
<dbReference type="RefSeq" id="WP_106303064.1">
    <property type="nucleotide sequence ID" value="NZ_PVWO01000083.1"/>
</dbReference>
<dbReference type="SUPFAM" id="SSF53383">
    <property type="entry name" value="PLP-dependent transferases"/>
    <property type="match status" value="1"/>
</dbReference>
<comment type="caution">
    <text evidence="2">The sequence shown here is derived from an EMBL/GenBank/DDBJ whole genome shotgun (WGS) entry which is preliminary data.</text>
</comment>
<dbReference type="AlphaFoldDB" id="A0A2T1GHW1"/>
<gene>
    <name evidence="2" type="ORF">C7B77_08960</name>
</gene>
<dbReference type="InterPro" id="IPR015421">
    <property type="entry name" value="PyrdxlP-dep_Trfase_major"/>
</dbReference>
<comment type="similarity">
    <text evidence="1">Belongs to the DegT/DnrJ/EryC1 family.</text>
</comment>
<evidence type="ECO:0000313" key="2">
    <source>
        <dbReference type="EMBL" id="PSB57287.1"/>
    </source>
</evidence>
<evidence type="ECO:0000256" key="1">
    <source>
        <dbReference type="RuleBase" id="RU004508"/>
    </source>
</evidence>
<dbReference type="Pfam" id="PF01041">
    <property type="entry name" value="DegT_DnrJ_EryC1"/>
    <property type="match status" value="1"/>
</dbReference>